<feature type="transmembrane region" description="Helical" evidence="6">
    <location>
        <begin position="256"/>
        <end position="276"/>
    </location>
</feature>
<keyword evidence="5 6" id="KW-0472">Membrane</keyword>
<evidence type="ECO:0000256" key="3">
    <source>
        <dbReference type="ARBA" id="ARBA00022692"/>
    </source>
</evidence>
<feature type="transmembrane region" description="Helical" evidence="6">
    <location>
        <begin position="96"/>
        <end position="117"/>
    </location>
</feature>
<feature type="transmembrane region" description="Helical" evidence="6">
    <location>
        <begin position="30"/>
        <end position="47"/>
    </location>
</feature>
<feature type="transmembrane region" description="Helical" evidence="6">
    <location>
        <begin position="351"/>
        <end position="374"/>
    </location>
</feature>
<feature type="transmembrane region" description="Helical" evidence="6">
    <location>
        <begin position="288"/>
        <end position="310"/>
    </location>
</feature>
<dbReference type="InterPro" id="IPR011701">
    <property type="entry name" value="MFS"/>
</dbReference>
<keyword evidence="4 6" id="KW-1133">Transmembrane helix</keyword>
<dbReference type="PANTHER" id="PTHR11662">
    <property type="entry name" value="SOLUTE CARRIER FAMILY 17"/>
    <property type="match status" value="1"/>
</dbReference>
<organism evidence="8 9">
    <name type="scientific">Bifidobacterium asteroides DSM 20089</name>
    <dbReference type="NCBI Taxonomy" id="1437594"/>
    <lineage>
        <taxon>Bacteria</taxon>
        <taxon>Bacillati</taxon>
        <taxon>Actinomycetota</taxon>
        <taxon>Actinomycetes</taxon>
        <taxon>Bifidobacteriales</taxon>
        <taxon>Bifidobacteriaceae</taxon>
        <taxon>Bifidobacterium</taxon>
    </lineage>
</organism>
<sequence length="414" mass="44578">MVAIITLGGVINYLDRSTLSIGNTTIQGQLGFTTIQMGLLLSAFSWPYALANLPGGFLIDRFGPKKVFLGCIAGWSIVAVLTGFVSSFVSFYIARVFLGIAEAPFFAAGLKAAQYWFNAKDRSMPVSVINTGSQIGNAIGPPLLTALLVAFSWRTMFIIVGVAGLVIAILWWFFYRDPSEAEEKIIMSGSEEENEAETPSKSKHAVREWLSLWKLPNTWYMTIGCFMIFYTVWVYITWLPGYLEKARGLSLKGTGWAAAVPYIFGILGVLFGGWISKRFITRGMKPIVARKIPIVGGAVLSACAVAPIAYVDSFGLSMVLLCIGYFGAQVPIGCIWTLAADVADSNQVASLGSIQNFGGFLGAAVAPIVTSYILTKTGGSFNLVFVVGAIALILGAFFYGVMVKDRRTASVAGE</sequence>
<dbReference type="PIRSF" id="PIRSF002808">
    <property type="entry name" value="Hexose_phosphate_transp"/>
    <property type="match status" value="1"/>
</dbReference>
<evidence type="ECO:0000313" key="8">
    <source>
        <dbReference type="EMBL" id="ATO42198.1"/>
    </source>
</evidence>
<dbReference type="GO" id="GO:0005886">
    <property type="term" value="C:plasma membrane"/>
    <property type="evidence" value="ECO:0007669"/>
    <property type="project" value="UniProtKB-SubCell"/>
</dbReference>
<evidence type="ECO:0000256" key="4">
    <source>
        <dbReference type="ARBA" id="ARBA00022989"/>
    </source>
</evidence>
<dbReference type="Gene3D" id="1.20.1250.20">
    <property type="entry name" value="MFS general substrate transporter like domains"/>
    <property type="match status" value="2"/>
</dbReference>
<protein>
    <submittedName>
        <fullName evidence="8">MFS transporter</fullName>
    </submittedName>
</protein>
<feature type="transmembrane region" description="Helical" evidence="6">
    <location>
        <begin position="217"/>
        <end position="236"/>
    </location>
</feature>
<dbReference type="InterPro" id="IPR036259">
    <property type="entry name" value="MFS_trans_sf"/>
</dbReference>
<dbReference type="InterPro" id="IPR000849">
    <property type="entry name" value="Sugar_P_transporter"/>
</dbReference>
<dbReference type="SUPFAM" id="SSF103473">
    <property type="entry name" value="MFS general substrate transporter"/>
    <property type="match status" value="1"/>
</dbReference>
<dbReference type="InterPro" id="IPR020846">
    <property type="entry name" value="MFS_dom"/>
</dbReference>
<evidence type="ECO:0000256" key="2">
    <source>
        <dbReference type="ARBA" id="ARBA00022475"/>
    </source>
</evidence>
<dbReference type="PANTHER" id="PTHR11662:SF399">
    <property type="entry name" value="FI19708P1-RELATED"/>
    <property type="match status" value="1"/>
</dbReference>
<reference evidence="8 9" key="1">
    <citation type="submission" date="2016-10" db="EMBL/GenBank/DDBJ databases">
        <title>The whole genome sequencing and assembly of B. asteroides DSM 20089 strain.</title>
        <authorList>
            <person name="Lee Y.-J."/>
            <person name="Park M.-K."/>
            <person name="Yi H."/>
            <person name="Bahn Y.-S."/>
            <person name="Kim J.F."/>
            <person name="Lee D.-W."/>
        </authorList>
    </citation>
    <scope>NUCLEOTIDE SEQUENCE [LARGE SCALE GENOMIC DNA]</scope>
    <source>
        <strain evidence="8 9">DSM 20089</strain>
    </source>
</reference>
<feature type="transmembrane region" description="Helical" evidence="6">
    <location>
        <begin position="67"/>
        <end position="89"/>
    </location>
</feature>
<dbReference type="PROSITE" id="PS50850">
    <property type="entry name" value="MFS"/>
    <property type="match status" value="1"/>
</dbReference>
<evidence type="ECO:0000256" key="6">
    <source>
        <dbReference type="SAM" id="Phobius"/>
    </source>
</evidence>
<accession>A0AAD0AB53</accession>
<comment type="subcellular location">
    <subcellularLocation>
        <location evidence="1">Cell membrane</location>
        <topology evidence="1">Multi-pass membrane protein</topology>
    </subcellularLocation>
</comment>
<gene>
    <name evidence="8" type="ORF">BA20089_00870</name>
</gene>
<evidence type="ECO:0000313" key="9">
    <source>
        <dbReference type="Proteomes" id="UP000224056"/>
    </source>
</evidence>
<dbReference type="InterPro" id="IPR050382">
    <property type="entry name" value="MFS_Na/Anion_cotransporter"/>
</dbReference>
<dbReference type="Proteomes" id="UP000224056">
    <property type="component" value="Chromosome"/>
</dbReference>
<dbReference type="Pfam" id="PF07690">
    <property type="entry name" value="MFS_1"/>
    <property type="match status" value="1"/>
</dbReference>
<dbReference type="CDD" id="cd17319">
    <property type="entry name" value="MFS_ExuT_GudP_like"/>
    <property type="match status" value="1"/>
</dbReference>
<dbReference type="AlphaFoldDB" id="A0AAD0AB53"/>
<feature type="domain" description="Major facilitator superfamily (MFS) profile" evidence="7">
    <location>
        <begin position="1"/>
        <end position="407"/>
    </location>
</feature>
<dbReference type="EMBL" id="CP017696">
    <property type="protein sequence ID" value="ATO42198.1"/>
    <property type="molecule type" value="Genomic_DNA"/>
</dbReference>
<keyword evidence="2" id="KW-1003">Cell membrane</keyword>
<feature type="transmembrane region" description="Helical" evidence="6">
    <location>
        <begin position="380"/>
        <end position="401"/>
    </location>
</feature>
<feature type="transmembrane region" description="Helical" evidence="6">
    <location>
        <begin position="316"/>
        <end position="339"/>
    </location>
</feature>
<name>A0AAD0AB53_9BIFI</name>
<keyword evidence="3 6" id="KW-0812">Transmembrane</keyword>
<evidence type="ECO:0000256" key="1">
    <source>
        <dbReference type="ARBA" id="ARBA00004651"/>
    </source>
</evidence>
<evidence type="ECO:0000256" key="5">
    <source>
        <dbReference type="ARBA" id="ARBA00023136"/>
    </source>
</evidence>
<feature type="transmembrane region" description="Helical" evidence="6">
    <location>
        <begin position="151"/>
        <end position="174"/>
    </location>
</feature>
<proteinExistence type="predicted"/>
<dbReference type="GO" id="GO:0022857">
    <property type="term" value="F:transmembrane transporter activity"/>
    <property type="evidence" value="ECO:0007669"/>
    <property type="project" value="InterPro"/>
</dbReference>
<evidence type="ECO:0000259" key="7">
    <source>
        <dbReference type="PROSITE" id="PS50850"/>
    </source>
</evidence>